<keyword evidence="7" id="KW-1185">Reference proteome</keyword>
<dbReference type="PROSITE" id="PS00107">
    <property type="entry name" value="PROTEIN_KINASE_ATP"/>
    <property type="match status" value="1"/>
</dbReference>
<feature type="compositionally biased region" description="Basic and acidic residues" evidence="4">
    <location>
        <begin position="546"/>
        <end position="563"/>
    </location>
</feature>
<evidence type="ECO:0000313" key="6">
    <source>
        <dbReference type="EMBL" id="KAJ9661732.1"/>
    </source>
</evidence>
<dbReference type="PROSITE" id="PS00108">
    <property type="entry name" value="PROTEIN_KINASE_ST"/>
    <property type="match status" value="1"/>
</dbReference>
<accession>A0ABQ9NSB1</accession>
<dbReference type="Pfam" id="PF00069">
    <property type="entry name" value="Pkinase"/>
    <property type="match status" value="1"/>
</dbReference>
<keyword evidence="2 3" id="KW-0067">ATP-binding</keyword>
<dbReference type="SUPFAM" id="SSF56112">
    <property type="entry name" value="Protein kinase-like (PK-like)"/>
    <property type="match status" value="1"/>
</dbReference>
<comment type="caution">
    <text evidence="6">The sequence shown here is derived from an EMBL/GenBank/DDBJ whole genome shotgun (WGS) entry which is preliminary data.</text>
</comment>
<dbReference type="PROSITE" id="PS50011">
    <property type="entry name" value="PROTEIN_KINASE_DOM"/>
    <property type="match status" value="1"/>
</dbReference>
<evidence type="ECO:0000256" key="2">
    <source>
        <dbReference type="ARBA" id="ARBA00022840"/>
    </source>
</evidence>
<dbReference type="Gene3D" id="3.30.200.20">
    <property type="entry name" value="Phosphorylase Kinase, domain 1"/>
    <property type="match status" value="1"/>
</dbReference>
<sequence length="698" mass="78522">MLRQTTLDFTMQTRYPSMFQLQAREVVPQRSSTCLRQHIKAHYGTTAEPPLGTDKSKFVTLNLVWEGQCSDAPYFQTTLNATTEYSNSEDDGTSYHRINQYTIKQEIGRGSFGAVHLAVDQYNQEYAVKEFSKSRLRKRAQSNLLRRLDVRKRAGHLAAGIGFNSPLMRSGSDSNNSLDLIKEEIAIMKKLNHPNLVSLIEVLDDPDEDSLYMVLEMCKKGVVMKVGLDDPADPYDEEQLHAQGIIHRDIKPDNCLITEDDMLKIVDFGVSEMFEKESDMNTAKSAGSPAFMPPELCVAKHGHVSGKAADIWSMGVTLYCLRFGKLPFQKTGMLALYESIREDKLDIPSDCSDDLRDLFSRVLEKDAQKRIHMNELREHPWVTKRGTDPLPSKEENIAVLVDPPTEEELNAAITGNMGHLMAVMKAVKRFKQLIFKKRPDLMQGILGSASRIVQPPLSMRSYNVHRRSRSFDTDDRRAVESALVREGVHREIPISDDLIRQPEELNKKAIFSEDNTSHESNRSSKQTEVSSRSEHKSPEAEPVPAAERHLRRETRKGQAHDPLEDTLFLDIHAPESVSDDTTVDPERPHIVLESPAAADVNVYEQAYQEEIDKILKGKGERATLYLTRRVEGNKEISGNEHLIGGTQDDAETPKSGLAKLLQKAKAKTEAREQATETTDGTEESRDDAGTKQEDEGGL</sequence>
<dbReference type="PANTHER" id="PTHR24346:SF77">
    <property type="entry name" value="SERINE THREONINE PROTEIN KINASE"/>
    <property type="match status" value="1"/>
</dbReference>
<dbReference type="EMBL" id="JAPDRL010000055">
    <property type="protein sequence ID" value="KAJ9661732.1"/>
    <property type="molecule type" value="Genomic_DNA"/>
</dbReference>
<keyword evidence="1 3" id="KW-0547">Nucleotide-binding</keyword>
<dbReference type="SMART" id="SM00220">
    <property type="entry name" value="S_TKc"/>
    <property type="match status" value="1"/>
</dbReference>
<dbReference type="Gene3D" id="1.10.510.10">
    <property type="entry name" value="Transferase(Phosphotransferase) domain 1"/>
    <property type="match status" value="1"/>
</dbReference>
<feature type="compositionally biased region" description="Basic and acidic residues" evidence="4">
    <location>
        <begin position="682"/>
        <end position="698"/>
    </location>
</feature>
<evidence type="ECO:0000256" key="1">
    <source>
        <dbReference type="ARBA" id="ARBA00022741"/>
    </source>
</evidence>
<dbReference type="InterPro" id="IPR017441">
    <property type="entry name" value="Protein_kinase_ATP_BS"/>
</dbReference>
<feature type="region of interest" description="Disordered" evidence="4">
    <location>
        <begin position="510"/>
        <end position="563"/>
    </location>
</feature>
<dbReference type="PANTHER" id="PTHR24346">
    <property type="entry name" value="MAP/MICROTUBULE AFFINITY-REGULATING KINASE"/>
    <property type="match status" value="1"/>
</dbReference>
<feature type="compositionally biased region" description="Basic and acidic residues" evidence="4">
    <location>
        <begin position="510"/>
        <end position="522"/>
    </location>
</feature>
<name>A0ABQ9NSB1_9PEZI</name>
<dbReference type="InterPro" id="IPR008271">
    <property type="entry name" value="Ser/Thr_kinase_AS"/>
</dbReference>
<feature type="domain" description="Protein kinase" evidence="5">
    <location>
        <begin position="101"/>
        <end position="382"/>
    </location>
</feature>
<reference evidence="6" key="1">
    <citation type="submission" date="2022-10" db="EMBL/GenBank/DDBJ databases">
        <title>Culturing micro-colonial fungi from biological soil crusts in the Mojave desert and describing Neophaeococcomyces mojavensis, and introducing the new genera and species Taxawa tesnikishii.</title>
        <authorList>
            <person name="Kurbessoian T."/>
            <person name="Stajich J.E."/>
        </authorList>
    </citation>
    <scope>NUCLEOTIDE SEQUENCE</scope>
    <source>
        <strain evidence="6">TK_1</strain>
    </source>
</reference>
<organism evidence="6 7">
    <name type="scientific">Coniosporium apollinis</name>
    <dbReference type="NCBI Taxonomy" id="61459"/>
    <lineage>
        <taxon>Eukaryota</taxon>
        <taxon>Fungi</taxon>
        <taxon>Dikarya</taxon>
        <taxon>Ascomycota</taxon>
        <taxon>Pezizomycotina</taxon>
        <taxon>Dothideomycetes</taxon>
        <taxon>Dothideomycetes incertae sedis</taxon>
        <taxon>Coniosporium</taxon>
    </lineage>
</organism>
<dbReference type="InterPro" id="IPR000719">
    <property type="entry name" value="Prot_kinase_dom"/>
</dbReference>
<evidence type="ECO:0000313" key="7">
    <source>
        <dbReference type="Proteomes" id="UP001172684"/>
    </source>
</evidence>
<feature type="region of interest" description="Disordered" evidence="4">
    <location>
        <begin position="633"/>
        <end position="698"/>
    </location>
</feature>
<evidence type="ECO:0000256" key="4">
    <source>
        <dbReference type="SAM" id="MobiDB-lite"/>
    </source>
</evidence>
<protein>
    <recommendedName>
        <fullName evidence="5">Protein kinase domain-containing protein</fullName>
    </recommendedName>
</protein>
<feature type="binding site" evidence="3">
    <location>
        <position position="129"/>
    </location>
    <ligand>
        <name>ATP</name>
        <dbReference type="ChEBI" id="CHEBI:30616"/>
    </ligand>
</feature>
<dbReference type="CDD" id="cd14008">
    <property type="entry name" value="STKc_LKB1_CaMKK"/>
    <property type="match status" value="1"/>
</dbReference>
<proteinExistence type="predicted"/>
<gene>
    <name evidence="6" type="ORF">H2201_006403</name>
</gene>
<evidence type="ECO:0000259" key="5">
    <source>
        <dbReference type="PROSITE" id="PS50011"/>
    </source>
</evidence>
<dbReference type="InterPro" id="IPR011009">
    <property type="entry name" value="Kinase-like_dom_sf"/>
</dbReference>
<evidence type="ECO:0000256" key="3">
    <source>
        <dbReference type="PROSITE-ProRule" id="PRU10141"/>
    </source>
</evidence>
<dbReference type="Proteomes" id="UP001172684">
    <property type="component" value="Unassembled WGS sequence"/>
</dbReference>